<protein>
    <recommendedName>
        <fullName evidence="4">CCHC-type domain-containing protein</fullName>
    </recommendedName>
</protein>
<feature type="compositionally biased region" description="Basic and acidic residues" evidence="1">
    <location>
        <begin position="134"/>
        <end position="143"/>
    </location>
</feature>
<keyword evidence="3" id="KW-1185">Reference proteome</keyword>
<dbReference type="OrthoDB" id="10566217at2759"/>
<gene>
    <name evidence="2" type="ORF">C2G38_2319445</name>
</gene>
<dbReference type="Proteomes" id="UP000266673">
    <property type="component" value="Unassembled WGS sequence"/>
</dbReference>
<dbReference type="STRING" id="44941.A0A397V854"/>
<reference evidence="2 3" key="1">
    <citation type="submission" date="2018-06" db="EMBL/GenBank/DDBJ databases">
        <title>Comparative genomics reveals the genomic features of Rhizophagus irregularis, R. cerebriforme, R. diaphanum and Gigaspora rosea, and their symbiotic lifestyle signature.</title>
        <authorList>
            <person name="Morin E."/>
            <person name="San Clemente H."/>
            <person name="Chen E.C.H."/>
            <person name="De La Providencia I."/>
            <person name="Hainaut M."/>
            <person name="Kuo A."/>
            <person name="Kohler A."/>
            <person name="Murat C."/>
            <person name="Tang N."/>
            <person name="Roy S."/>
            <person name="Loubradou J."/>
            <person name="Henrissat B."/>
            <person name="Grigoriev I.V."/>
            <person name="Corradi N."/>
            <person name="Roux C."/>
            <person name="Martin F.M."/>
        </authorList>
    </citation>
    <scope>NUCLEOTIDE SEQUENCE [LARGE SCALE GENOMIC DNA]</scope>
    <source>
        <strain evidence="2 3">DAOM 194757</strain>
    </source>
</reference>
<evidence type="ECO:0008006" key="4">
    <source>
        <dbReference type="Google" id="ProtNLM"/>
    </source>
</evidence>
<dbReference type="AlphaFoldDB" id="A0A397V854"/>
<feature type="region of interest" description="Disordered" evidence="1">
    <location>
        <begin position="124"/>
        <end position="144"/>
    </location>
</feature>
<comment type="caution">
    <text evidence="2">The sequence shown here is derived from an EMBL/GenBank/DDBJ whole genome shotgun (WGS) entry which is preliminary data.</text>
</comment>
<evidence type="ECO:0000256" key="1">
    <source>
        <dbReference type="SAM" id="MobiDB-lite"/>
    </source>
</evidence>
<evidence type="ECO:0000313" key="3">
    <source>
        <dbReference type="Proteomes" id="UP000266673"/>
    </source>
</evidence>
<sequence>MDNSVYHEKGMLDAELCSKIILPLRKMATMPTTTTPAVKKTIHKRNQYSQIWGLAQQNFLANQEQSRITNQTCELSTSNQNIKEESEDKLYLSKIEEIEEFETIMTNSNTLNLTNIQNPLHVVSKGRPSNRRYVSSDEKEQKHSGTSIYKSYKCRICGQLGHNAAFHKKKTRGKRDKNLSNVKSTYRIYQIQE</sequence>
<organism evidence="2 3">
    <name type="scientific">Gigaspora rosea</name>
    <dbReference type="NCBI Taxonomy" id="44941"/>
    <lineage>
        <taxon>Eukaryota</taxon>
        <taxon>Fungi</taxon>
        <taxon>Fungi incertae sedis</taxon>
        <taxon>Mucoromycota</taxon>
        <taxon>Glomeromycotina</taxon>
        <taxon>Glomeromycetes</taxon>
        <taxon>Diversisporales</taxon>
        <taxon>Gigasporaceae</taxon>
        <taxon>Gigaspora</taxon>
    </lineage>
</organism>
<evidence type="ECO:0000313" key="2">
    <source>
        <dbReference type="EMBL" id="RIB15466.1"/>
    </source>
</evidence>
<proteinExistence type="predicted"/>
<accession>A0A397V854</accession>
<name>A0A397V854_9GLOM</name>
<dbReference type="EMBL" id="QKWP01000742">
    <property type="protein sequence ID" value="RIB15466.1"/>
    <property type="molecule type" value="Genomic_DNA"/>
</dbReference>